<sequence>MSLPLVNVFQDRVDSGLYAELADKLTRMDKDVLSNVDYREPFSTIVFGDICDSVDGTALSAKGNFRANGDQPIIDGTKVKDIFVLRKPLVATKLLSAHHRNQVATLNAIVDLDNLEEEAAGREIGVDVFPHECVKMSKARGDSDVADLIAIHSPNKYEVPNSRGTTCEKRTHRIIKKEDVAADTDAIEDDADENLHDIDVHVGAHYDPAVLPDCRGNFFQFNKAKLVQQDWRDVDGDLIPPWEAYDKLRAGTLVLANVTLKCWIINETKKPKKGEQRGLTVRKKIYQLELRSLKVVAESNLPIKQRIIPTLPGSSPPKTSAMSAFDRFESPKKKKKAVVAQRPVAKVTM</sequence>
<evidence type="ECO:0000256" key="1">
    <source>
        <dbReference type="SAM" id="MobiDB-lite"/>
    </source>
</evidence>
<accession>A0A067PT34</accession>
<reference evidence="3" key="1">
    <citation type="journal article" date="2014" name="Proc. Natl. Acad. Sci. U.S.A.">
        <title>Extensive sampling of basidiomycete genomes demonstrates inadequacy of the white-rot/brown-rot paradigm for wood decay fungi.</title>
        <authorList>
            <person name="Riley R."/>
            <person name="Salamov A.A."/>
            <person name="Brown D.W."/>
            <person name="Nagy L.G."/>
            <person name="Floudas D."/>
            <person name="Held B.W."/>
            <person name="Levasseur A."/>
            <person name="Lombard V."/>
            <person name="Morin E."/>
            <person name="Otillar R."/>
            <person name="Lindquist E.A."/>
            <person name="Sun H."/>
            <person name="LaButti K.M."/>
            <person name="Schmutz J."/>
            <person name="Jabbour D."/>
            <person name="Luo H."/>
            <person name="Baker S.E."/>
            <person name="Pisabarro A.G."/>
            <person name="Walton J.D."/>
            <person name="Blanchette R.A."/>
            <person name="Henrissat B."/>
            <person name="Martin F."/>
            <person name="Cullen D."/>
            <person name="Hibbett D.S."/>
            <person name="Grigoriev I.V."/>
        </authorList>
    </citation>
    <scope>NUCLEOTIDE SEQUENCE [LARGE SCALE GENOMIC DNA]</scope>
    <source>
        <strain evidence="3">MUCL 33604</strain>
    </source>
</reference>
<gene>
    <name evidence="2" type="ORF">JAAARDRAFT_209502</name>
</gene>
<dbReference type="Proteomes" id="UP000027265">
    <property type="component" value="Unassembled WGS sequence"/>
</dbReference>
<evidence type="ECO:0000313" key="2">
    <source>
        <dbReference type="EMBL" id="KDQ54427.1"/>
    </source>
</evidence>
<dbReference type="InParanoid" id="A0A067PT34"/>
<dbReference type="AlphaFoldDB" id="A0A067PT34"/>
<keyword evidence="3" id="KW-1185">Reference proteome</keyword>
<protein>
    <submittedName>
        <fullName evidence="2">Uncharacterized protein</fullName>
    </submittedName>
</protein>
<evidence type="ECO:0000313" key="3">
    <source>
        <dbReference type="Proteomes" id="UP000027265"/>
    </source>
</evidence>
<feature type="compositionally biased region" description="Polar residues" evidence="1">
    <location>
        <begin position="312"/>
        <end position="322"/>
    </location>
</feature>
<dbReference type="EMBL" id="KL197729">
    <property type="protein sequence ID" value="KDQ54427.1"/>
    <property type="molecule type" value="Genomic_DNA"/>
</dbReference>
<organism evidence="2 3">
    <name type="scientific">Jaapia argillacea MUCL 33604</name>
    <dbReference type="NCBI Taxonomy" id="933084"/>
    <lineage>
        <taxon>Eukaryota</taxon>
        <taxon>Fungi</taxon>
        <taxon>Dikarya</taxon>
        <taxon>Basidiomycota</taxon>
        <taxon>Agaricomycotina</taxon>
        <taxon>Agaricomycetes</taxon>
        <taxon>Agaricomycetidae</taxon>
        <taxon>Jaapiales</taxon>
        <taxon>Jaapiaceae</taxon>
        <taxon>Jaapia</taxon>
    </lineage>
</organism>
<proteinExistence type="predicted"/>
<dbReference type="OrthoDB" id="3060725at2759"/>
<dbReference type="HOGENOM" id="CLU_731668_0_0_1"/>
<feature type="region of interest" description="Disordered" evidence="1">
    <location>
        <begin position="310"/>
        <end position="329"/>
    </location>
</feature>
<name>A0A067PT34_9AGAM</name>